<comment type="caution">
    <text evidence="3">The sequence shown here is derived from an EMBL/GenBank/DDBJ whole genome shotgun (WGS) entry which is preliminary data.</text>
</comment>
<feature type="repeat" description="TPR" evidence="1">
    <location>
        <begin position="51"/>
        <end position="84"/>
    </location>
</feature>
<dbReference type="PANTHER" id="PTHR44809:SF1">
    <property type="entry name" value="PROTEIN O-MANNOSYL-TRANSFERASE TMTC1"/>
    <property type="match status" value="1"/>
</dbReference>
<dbReference type="InterPro" id="IPR052943">
    <property type="entry name" value="TMTC_O-mannosyl-trnsfr"/>
</dbReference>
<feature type="repeat" description="TPR" evidence="1">
    <location>
        <begin position="85"/>
        <end position="118"/>
    </location>
</feature>
<evidence type="ECO:0000256" key="1">
    <source>
        <dbReference type="PROSITE-ProRule" id="PRU00339"/>
    </source>
</evidence>
<proteinExistence type="predicted"/>
<accession>A0A538TNR4</accession>
<feature type="chain" id="PRO_5021767192" evidence="2">
    <location>
        <begin position="28"/>
        <end position="205"/>
    </location>
</feature>
<dbReference type="InterPro" id="IPR011990">
    <property type="entry name" value="TPR-like_helical_dom_sf"/>
</dbReference>
<keyword evidence="2" id="KW-0732">Signal</keyword>
<evidence type="ECO:0000313" key="4">
    <source>
        <dbReference type="Proteomes" id="UP000316609"/>
    </source>
</evidence>
<dbReference type="PANTHER" id="PTHR44809">
    <property type="match status" value="1"/>
</dbReference>
<dbReference type="SUPFAM" id="SSF48452">
    <property type="entry name" value="TPR-like"/>
    <property type="match status" value="1"/>
</dbReference>
<sequence length="205" mass="22682">MSRSFRRLVAVSVSLWGALLVAGQARAARPAVVVDSLQILEKAVARDSTKFDNLWRLGVMYLDRERPVEATRIFTKASRLRPKDPKVLVNLGIALDASNHSDLAQQTYRQAMEVSPGDSIASCRLASSLYAEGKHQESVDVLRETIRERPGAYCAYFTLGVAFADAGIYRDAIRMWKKVIETGPNSPEAASAKESIEVLEKFVQP</sequence>
<dbReference type="InterPro" id="IPR019734">
    <property type="entry name" value="TPR_rpt"/>
</dbReference>
<evidence type="ECO:0000313" key="3">
    <source>
        <dbReference type="EMBL" id="TMQ65273.1"/>
    </source>
</evidence>
<feature type="signal peptide" evidence="2">
    <location>
        <begin position="1"/>
        <end position="27"/>
    </location>
</feature>
<reference evidence="3 4" key="1">
    <citation type="journal article" date="2019" name="Nat. Microbiol.">
        <title>Mediterranean grassland soil C-N compound turnover is dependent on rainfall and depth, and is mediated by genomically divergent microorganisms.</title>
        <authorList>
            <person name="Diamond S."/>
            <person name="Andeer P.F."/>
            <person name="Li Z."/>
            <person name="Crits-Christoph A."/>
            <person name="Burstein D."/>
            <person name="Anantharaman K."/>
            <person name="Lane K.R."/>
            <person name="Thomas B.C."/>
            <person name="Pan C."/>
            <person name="Northen T.R."/>
            <person name="Banfield J.F."/>
        </authorList>
    </citation>
    <scope>NUCLEOTIDE SEQUENCE [LARGE SCALE GENOMIC DNA]</scope>
    <source>
        <strain evidence="3">WS_8</strain>
    </source>
</reference>
<dbReference type="SMART" id="SM00028">
    <property type="entry name" value="TPR"/>
    <property type="match status" value="4"/>
</dbReference>
<keyword evidence="1" id="KW-0802">TPR repeat</keyword>
<dbReference type="EMBL" id="VBOY01000073">
    <property type="protein sequence ID" value="TMQ65273.1"/>
    <property type="molecule type" value="Genomic_DNA"/>
</dbReference>
<dbReference type="PROSITE" id="PS50005">
    <property type="entry name" value="TPR"/>
    <property type="match status" value="3"/>
</dbReference>
<dbReference type="AlphaFoldDB" id="A0A538TNR4"/>
<dbReference type="Gene3D" id="1.25.40.10">
    <property type="entry name" value="Tetratricopeptide repeat domain"/>
    <property type="match status" value="1"/>
</dbReference>
<feature type="repeat" description="TPR" evidence="1">
    <location>
        <begin position="153"/>
        <end position="186"/>
    </location>
</feature>
<protein>
    <submittedName>
        <fullName evidence="3">Tetratricopeptide repeat protein</fullName>
    </submittedName>
</protein>
<gene>
    <name evidence="3" type="ORF">E6K78_08050</name>
</gene>
<dbReference type="Pfam" id="PF13432">
    <property type="entry name" value="TPR_16"/>
    <property type="match status" value="1"/>
</dbReference>
<dbReference type="Proteomes" id="UP000316609">
    <property type="component" value="Unassembled WGS sequence"/>
</dbReference>
<name>A0A538TNR4_UNCEI</name>
<evidence type="ECO:0000256" key="2">
    <source>
        <dbReference type="SAM" id="SignalP"/>
    </source>
</evidence>
<organism evidence="3 4">
    <name type="scientific">Eiseniibacteriota bacterium</name>
    <dbReference type="NCBI Taxonomy" id="2212470"/>
    <lineage>
        <taxon>Bacteria</taxon>
        <taxon>Candidatus Eiseniibacteriota</taxon>
    </lineage>
</organism>